<evidence type="ECO:0000256" key="1">
    <source>
        <dbReference type="ARBA" id="ARBA00006432"/>
    </source>
</evidence>
<dbReference type="InterPro" id="IPR045851">
    <property type="entry name" value="AMP-bd_C_sf"/>
</dbReference>
<dbReference type="CDD" id="cd05911">
    <property type="entry name" value="Firefly_Luc_like"/>
    <property type="match status" value="1"/>
</dbReference>
<dbReference type="Gene3D" id="2.30.38.10">
    <property type="entry name" value="Luciferase, Domain 3"/>
    <property type="match status" value="1"/>
</dbReference>
<keyword evidence="2 5" id="KW-0436">Ligase</keyword>
<dbReference type="PANTHER" id="PTHR24096:SF149">
    <property type="entry name" value="AMP-BINDING DOMAIN-CONTAINING PROTEIN-RELATED"/>
    <property type="match status" value="1"/>
</dbReference>
<dbReference type="InterPro" id="IPR025110">
    <property type="entry name" value="AMP-bd_C"/>
</dbReference>
<dbReference type="STRING" id="1097556.R4XGR1"/>
<evidence type="ECO:0000259" key="4">
    <source>
        <dbReference type="Pfam" id="PF13193"/>
    </source>
</evidence>
<dbReference type="Pfam" id="PF13193">
    <property type="entry name" value="AMP-binding_C"/>
    <property type="match status" value="1"/>
</dbReference>
<reference evidence="5 6" key="1">
    <citation type="journal article" date="2013" name="MBio">
        <title>Genome sequencing of the plant pathogen Taphrina deformans, the causal agent of peach leaf curl.</title>
        <authorList>
            <person name="Cisse O.H."/>
            <person name="Almeida J.M.G.C.F."/>
            <person name="Fonseca A."/>
            <person name="Kumar A.A."/>
            <person name="Salojaervi J."/>
            <person name="Overmyer K."/>
            <person name="Hauser P.M."/>
            <person name="Pagni M."/>
        </authorList>
    </citation>
    <scope>NUCLEOTIDE SEQUENCE [LARGE SCALE GENOMIC DNA]</scope>
    <source>
        <strain evidence="6">PYCC 5710 / ATCC 11124 / CBS 356.35 / IMI 108563 / JCM 9778 / NBRC 8474</strain>
    </source>
</reference>
<gene>
    <name evidence="5" type="ORF">TAPDE_003997</name>
</gene>
<dbReference type="Gene3D" id="3.40.50.980">
    <property type="match status" value="2"/>
</dbReference>
<evidence type="ECO:0000256" key="2">
    <source>
        <dbReference type="ARBA" id="ARBA00022598"/>
    </source>
</evidence>
<dbReference type="Pfam" id="PF00501">
    <property type="entry name" value="AMP-binding"/>
    <property type="match status" value="1"/>
</dbReference>
<dbReference type="Proteomes" id="UP000013776">
    <property type="component" value="Unassembled WGS sequence"/>
</dbReference>
<feature type="domain" description="AMP-binding enzyme C-terminal" evidence="4">
    <location>
        <begin position="456"/>
        <end position="532"/>
    </location>
</feature>
<dbReference type="SUPFAM" id="SSF56801">
    <property type="entry name" value="Acetyl-CoA synthetase-like"/>
    <property type="match status" value="1"/>
</dbReference>
<comment type="caution">
    <text evidence="5">The sequence shown here is derived from an EMBL/GenBank/DDBJ whole genome shotgun (WGS) entry which is preliminary data.</text>
</comment>
<comment type="similarity">
    <text evidence="1">Belongs to the ATP-dependent AMP-binding enzyme family.</text>
</comment>
<sequence length="550" mass="60261">MVLADIPNVLGQPFEFENKDLLSFVFDEPPVEMDFVQYIDADNEDNKLTYGGVLSLVKKIGYGLREIGLKEGDVVLGFSPNSILYPCAIYGTICAGGIFTGANPAYTITEFTHQLTHSGAKFVLADTALYPLVAEAAKKIGFSPDNIITFTPTKGARALSSLTLSGKELEWQRITDPAILKERTCIILYSSGTTGLPKGVELTHANIVANTSQSQWVRDRGNEALVREGLPEIEGQAIGHLPMYHAYGLMQSCNAALRIGTCFIVTRKFDLVQMLTIIQKYRIQFLATVPPVITLLAKHPIVEKYDLSSLRTIGSGAAPLGQEVQQALRLRTGKQCRFQQGWGMSETTCTGTSFSHADDDTEGSIGRLVPGTMAKLVDEEGRTVTGAGERGELCVQGPQVMKGYLNNPKATAETIIDGWLHTGDVAVRSKDGRRFWIVDRKKELIKSKGLQVAPAELEALLLSHEGVADACVVGVPFEGDEAPRAYLVRSEMGNALTEQELWRWMETRVARYKLLRGGVVFVPAIPKSPSGKLLRRELRDQAKKEMASKL</sequence>
<accession>R4XGR1</accession>
<feature type="domain" description="AMP-dependent synthetase/ligase" evidence="3">
    <location>
        <begin position="36"/>
        <end position="405"/>
    </location>
</feature>
<organism evidence="5 6">
    <name type="scientific">Taphrina deformans (strain PYCC 5710 / ATCC 11124 / CBS 356.35 / IMI 108563 / JCM 9778 / NBRC 8474)</name>
    <name type="common">Peach leaf curl fungus</name>
    <name type="synonym">Lalaria deformans</name>
    <dbReference type="NCBI Taxonomy" id="1097556"/>
    <lineage>
        <taxon>Eukaryota</taxon>
        <taxon>Fungi</taxon>
        <taxon>Dikarya</taxon>
        <taxon>Ascomycota</taxon>
        <taxon>Taphrinomycotina</taxon>
        <taxon>Taphrinomycetes</taxon>
        <taxon>Taphrinales</taxon>
        <taxon>Taphrinaceae</taxon>
        <taxon>Taphrina</taxon>
    </lineage>
</organism>
<dbReference type="PROSITE" id="PS00455">
    <property type="entry name" value="AMP_BINDING"/>
    <property type="match status" value="1"/>
</dbReference>
<proteinExistence type="inferred from homology"/>
<evidence type="ECO:0000259" key="3">
    <source>
        <dbReference type="Pfam" id="PF00501"/>
    </source>
</evidence>
<dbReference type="PANTHER" id="PTHR24096">
    <property type="entry name" value="LONG-CHAIN-FATTY-ACID--COA LIGASE"/>
    <property type="match status" value="1"/>
</dbReference>
<dbReference type="FunFam" id="3.30.300.30:FF:000007">
    <property type="entry name" value="4-coumarate--CoA ligase 2"/>
    <property type="match status" value="1"/>
</dbReference>
<dbReference type="eggNOG" id="KOG1176">
    <property type="taxonomic scope" value="Eukaryota"/>
</dbReference>
<dbReference type="Gene3D" id="3.30.300.30">
    <property type="match status" value="1"/>
</dbReference>
<dbReference type="AlphaFoldDB" id="R4XGR1"/>
<dbReference type="EMBL" id="CAHR02000166">
    <property type="protein sequence ID" value="CCG83667.1"/>
    <property type="molecule type" value="Genomic_DNA"/>
</dbReference>
<keyword evidence="6" id="KW-1185">Reference proteome</keyword>
<evidence type="ECO:0000313" key="6">
    <source>
        <dbReference type="Proteomes" id="UP000013776"/>
    </source>
</evidence>
<dbReference type="InterPro" id="IPR000873">
    <property type="entry name" value="AMP-dep_synth/lig_dom"/>
</dbReference>
<evidence type="ECO:0000313" key="5">
    <source>
        <dbReference type="EMBL" id="CCG83667.1"/>
    </source>
</evidence>
<dbReference type="InterPro" id="IPR020845">
    <property type="entry name" value="AMP-binding_CS"/>
</dbReference>
<protein>
    <submittedName>
        <fullName evidence="5">4-coumarate-CoA ligase</fullName>
    </submittedName>
</protein>
<name>R4XGR1_TAPDE</name>
<dbReference type="OrthoDB" id="6509636at2759"/>
<dbReference type="GO" id="GO:0016405">
    <property type="term" value="F:CoA-ligase activity"/>
    <property type="evidence" value="ECO:0007669"/>
    <property type="project" value="TreeGrafter"/>
</dbReference>